<accession>A0A1M6GTH4</accession>
<dbReference type="STRING" id="1121420.SAMN02746098_05218"/>
<evidence type="ECO:0000259" key="1">
    <source>
        <dbReference type="Pfam" id="PF16112"/>
    </source>
</evidence>
<evidence type="ECO:0000313" key="2">
    <source>
        <dbReference type="EMBL" id="SHJ13251.1"/>
    </source>
</evidence>
<dbReference type="InterPro" id="IPR032257">
    <property type="entry name" value="DUF4830"/>
</dbReference>
<dbReference type="EMBL" id="FQXJ01000039">
    <property type="protein sequence ID" value="SHJ13251.1"/>
    <property type="molecule type" value="Genomic_DNA"/>
</dbReference>
<dbReference type="AlphaFoldDB" id="A0A1M6GTH4"/>
<protein>
    <recommendedName>
        <fullName evidence="1">DUF4830 domain-containing protein</fullName>
    </recommendedName>
</protein>
<dbReference type="OrthoDB" id="9804799at2"/>
<name>A0A1M6GTH4_9FIRM</name>
<proteinExistence type="predicted"/>
<organism evidence="2 3">
    <name type="scientific">Desulfosporosinus lacus DSM 15449</name>
    <dbReference type="NCBI Taxonomy" id="1121420"/>
    <lineage>
        <taxon>Bacteria</taxon>
        <taxon>Bacillati</taxon>
        <taxon>Bacillota</taxon>
        <taxon>Clostridia</taxon>
        <taxon>Eubacteriales</taxon>
        <taxon>Desulfitobacteriaceae</taxon>
        <taxon>Desulfosporosinus</taxon>
    </lineage>
</organism>
<gene>
    <name evidence="2" type="ORF">SAMN02746098_05218</name>
</gene>
<reference evidence="3" key="1">
    <citation type="submission" date="2016-11" db="EMBL/GenBank/DDBJ databases">
        <authorList>
            <person name="Varghese N."/>
            <person name="Submissions S."/>
        </authorList>
    </citation>
    <scope>NUCLEOTIDE SEQUENCE [LARGE SCALE GENOMIC DNA]</scope>
    <source>
        <strain evidence="3">DSM 15449</strain>
    </source>
</reference>
<keyword evidence="3" id="KW-1185">Reference proteome</keyword>
<sequence length="124" mass="14893">MNGCRPGKKKTRHCRRMRTSKDFTEYRQFDPNIDNQVEELFEKYNWTIDYRVNSMNVTLPSNLKHDAGEYPVKIYWAYNNELSKNIGLDYSEYLGKEVEVDIYRLREPLPDYMNPRMNSRGIVL</sequence>
<dbReference type="Pfam" id="PF16112">
    <property type="entry name" value="DUF4830"/>
    <property type="match status" value="1"/>
</dbReference>
<dbReference type="Proteomes" id="UP000183954">
    <property type="component" value="Unassembled WGS sequence"/>
</dbReference>
<feature type="domain" description="DUF4830" evidence="1">
    <location>
        <begin position="40"/>
        <end position="124"/>
    </location>
</feature>
<dbReference type="RefSeq" id="WP_073033422.1">
    <property type="nucleotide sequence ID" value="NZ_FQXJ01000039.1"/>
</dbReference>
<evidence type="ECO:0000313" key="3">
    <source>
        <dbReference type="Proteomes" id="UP000183954"/>
    </source>
</evidence>